<organism evidence="12 13">
    <name type="scientific">Parelaphostrongylus tenuis</name>
    <name type="common">Meningeal worm</name>
    <dbReference type="NCBI Taxonomy" id="148309"/>
    <lineage>
        <taxon>Eukaryota</taxon>
        <taxon>Metazoa</taxon>
        <taxon>Ecdysozoa</taxon>
        <taxon>Nematoda</taxon>
        <taxon>Chromadorea</taxon>
        <taxon>Rhabditida</taxon>
        <taxon>Rhabditina</taxon>
        <taxon>Rhabditomorpha</taxon>
        <taxon>Strongyloidea</taxon>
        <taxon>Metastrongylidae</taxon>
        <taxon>Parelaphostrongylus</taxon>
    </lineage>
</organism>
<dbReference type="Pfam" id="PF06374">
    <property type="entry name" value="NDUF_C2"/>
    <property type="match status" value="1"/>
</dbReference>
<evidence type="ECO:0000256" key="11">
    <source>
        <dbReference type="SAM" id="Phobius"/>
    </source>
</evidence>
<comment type="similarity">
    <text evidence="2">Belongs to the complex I NDUFC2 subunit family.</text>
</comment>
<evidence type="ECO:0000256" key="5">
    <source>
        <dbReference type="ARBA" id="ARBA00022692"/>
    </source>
</evidence>
<dbReference type="EMBL" id="JAHQIW010005581">
    <property type="protein sequence ID" value="KAJ1366552.1"/>
    <property type="molecule type" value="Genomic_DNA"/>
</dbReference>
<evidence type="ECO:0000256" key="10">
    <source>
        <dbReference type="ARBA" id="ARBA00023136"/>
    </source>
</evidence>
<keyword evidence="9" id="KW-0496">Mitochondrion</keyword>
<protein>
    <recommendedName>
        <fullName evidence="14">NADH dehydrogenase [ubiquinone] 1 subunit C2</fullName>
    </recommendedName>
</protein>
<name>A0AAD5QZA6_PARTN</name>
<evidence type="ECO:0000256" key="9">
    <source>
        <dbReference type="ARBA" id="ARBA00023128"/>
    </source>
</evidence>
<evidence type="ECO:0008006" key="14">
    <source>
        <dbReference type="Google" id="ProtNLM"/>
    </source>
</evidence>
<proteinExistence type="inferred from homology"/>
<keyword evidence="5 11" id="KW-0812">Transmembrane</keyword>
<dbReference type="InterPro" id="IPR009423">
    <property type="entry name" value="NDUC2"/>
</dbReference>
<evidence type="ECO:0000256" key="8">
    <source>
        <dbReference type="ARBA" id="ARBA00022989"/>
    </source>
</evidence>
<dbReference type="AlphaFoldDB" id="A0AAD5QZA6"/>
<evidence type="ECO:0000256" key="4">
    <source>
        <dbReference type="ARBA" id="ARBA00022660"/>
    </source>
</evidence>
<evidence type="ECO:0000256" key="3">
    <source>
        <dbReference type="ARBA" id="ARBA00022448"/>
    </source>
</evidence>
<comment type="subcellular location">
    <subcellularLocation>
        <location evidence="1">Mitochondrion inner membrane</location>
        <topology evidence="1">Single-pass membrane protein</topology>
        <orientation evidence="1">Matrix side</orientation>
    </subcellularLocation>
</comment>
<evidence type="ECO:0000256" key="7">
    <source>
        <dbReference type="ARBA" id="ARBA00022982"/>
    </source>
</evidence>
<feature type="transmembrane region" description="Helical" evidence="11">
    <location>
        <begin position="20"/>
        <end position="42"/>
    </location>
</feature>
<evidence type="ECO:0000313" key="13">
    <source>
        <dbReference type="Proteomes" id="UP001196413"/>
    </source>
</evidence>
<keyword evidence="13" id="KW-1185">Reference proteome</keyword>
<sequence>MVGLNLVSAILYLRWYKKPYYFAIVPYSIATGLLGLLGYGMGTLREHHYKTRDAVVQHYIELHPQDFDHFNDRNGRPFSQILLPWYPRRAQYTKY</sequence>
<keyword evidence="4" id="KW-0679">Respiratory chain</keyword>
<dbReference type="PANTHER" id="PTHR13099:SF0">
    <property type="entry name" value="NADH DEHYDROGENASE [UBIQUINONE] 1 SUBUNIT C2-RELATED"/>
    <property type="match status" value="1"/>
</dbReference>
<evidence type="ECO:0000256" key="2">
    <source>
        <dbReference type="ARBA" id="ARBA00008674"/>
    </source>
</evidence>
<comment type="caution">
    <text evidence="12">The sequence shown here is derived from an EMBL/GenBank/DDBJ whole genome shotgun (WGS) entry which is preliminary data.</text>
</comment>
<accession>A0AAD5QZA6</accession>
<gene>
    <name evidence="12" type="ORF">KIN20_027236</name>
</gene>
<keyword evidence="6" id="KW-0999">Mitochondrion inner membrane</keyword>
<dbReference type="PANTHER" id="PTHR13099">
    <property type="entry name" value="NADH-UBIQUINONE OXIDOREDUCTASE SUBUNIT B14.5B"/>
    <property type="match status" value="1"/>
</dbReference>
<keyword evidence="3" id="KW-0813">Transport</keyword>
<keyword evidence="7" id="KW-0249">Electron transport</keyword>
<evidence type="ECO:0000313" key="12">
    <source>
        <dbReference type="EMBL" id="KAJ1366552.1"/>
    </source>
</evidence>
<evidence type="ECO:0000256" key="1">
    <source>
        <dbReference type="ARBA" id="ARBA00004298"/>
    </source>
</evidence>
<dbReference type="GO" id="GO:0006120">
    <property type="term" value="P:mitochondrial electron transport, NADH to ubiquinone"/>
    <property type="evidence" value="ECO:0007669"/>
    <property type="project" value="InterPro"/>
</dbReference>
<dbReference type="GO" id="GO:0005743">
    <property type="term" value="C:mitochondrial inner membrane"/>
    <property type="evidence" value="ECO:0007669"/>
    <property type="project" value="UniProtKB-SubCell"/>
</dbReference>
<keyword evidence="8 11" id="KW-1133">Transmembrane helix</keyword>
<reference evidence="12" key="1">
    <citation type="submission" date="2021-06" db="EMBL/GenBank/DDBJ databases">
        <title>Parelaphostrongylus tenuis whole genome reference sequence.</title>
        <authorList>
            <person name="Garwood T.J."/>
            <person name="Larsen P.A."/>
            <person name="Fountain-Jones N.M."/>
            <person name="Garbe J.R."/>
            <person name="Macchietto M.G."/>
            <person name="Kania S.A."/>
            <person name="Gerhold R.W."/>
            <person name="Richards J.E."/>
            <person name="Wolf T.M."/>
        </authorList>
    </citation>
    <scope>NUCLEOTIDE SEQUENCE</scope>
    <source>
        <strain evidence="12">MNPRO001-30</strain>
        <tissue evidence="12">Meninges</tissue>
    </source>
</reference>
<keyword evidence="10 11" id="KW-0472">Membrane</keyword>
<dbReference type="Proteomes" id="UP001196413">
    <property type="component" value="Unassembled WGS sequence"/>
</dbReference>
<evidence type="ECO:0000256" key="6">
    <source>
        <dbReference type="ARBA" id="ARBA00022792"/>
    </source>
</evidence>